<organism evidence="9 10">
    <name type="scientific">Amycolatopsis pretoriensis</name>
    <dbReference type="NCBI Taxonomy" id="218821"/>
    <lineage>
        <taxon>Bacteria</taxon>
        <taxon>Bacillati</taxon>
        <taxon>Actinomycetota</taxon>
        <taxon>Actinomycetes</taxon>
        <taxon>Pseudonocardiales</taxon>
        <taxon>Pseudonocardiaceae</taxon>
        <taxon>Amycolatopsis</taxon>
    </lineage>
</organism>
<dbReference type="InterPro" id="IPR000515">
    <property type="entry name" value="MetI-like"/>
</dbReference>
<dbReference type="Gene3D" id="1.10.3720.10">
    <property type="entry name" value="MetI-like"/>
    <property type="match status" value="1"/>
</dbReference>
<sequence>MGEGGLTTLAAVVSPPAPPSARRSPAHRRRRKPILPRVWHFASFGAPGVLVYLCFVLAPILISFGYSLTNYNPFNPPVKFVGLDNYRLLFSDEQFLTALKVTTILTVIVVVVPNVLGLGVALLLDRKGWLYNALRSVFFTPVILSSVVVSIVWSRLLDDQGPLNTLLRTLGIEHPPGWLSDPDVALYSVASIVCWQMLGFCVVVYLAGLQGVPTELLEAASIDGAGALRRFRAVTWPLLAPSLTINTVVLLISAFKTYDYVKVITNGGPGSGATATIAFDVLQTGFDSNHVGHASAMAVLMLVIVAAVTTIVLGFLRRREVDL</sequence>
<keyword evidence="4 7" id="KW-0812">Transmembrane</keyword>
<keyword evidence="3" id="KW-1003">Cell membrane</keyword>
<evidence type="ECO:0000313" key="10">
    <source>
        <dbReference type="Proteomes" id="UP000198878"/>
    </source>
</evidence>
<evidence type="ECO:0000256" key="3">
    <source>
        <dbReference type="ARBA" id="ARBA00022475"/>
    </source>
</evidence>
<dbReference type="GO" id="GO:0005886">
    <property type="term" value="C:plasma membrane"/>
    <property type="evidence" value="ECO:0007669"/>
    <property type="project" value="UniProtKB-SubCell"/>
</dbReference>
<dbReference type="PANTHER" id="PTHR30193:SF41">
    <property type="entry name" value="DIACETYLCHITOBIOSE UPTAKE SYSTEM PERMEASE PROTEIN NGCF"/>
    <property type="match status" value="1"/>
</dbReference>
<evidence type="ECO:0000256" key="4">
    <source>
        <dbReference type="ARBA" id="ARBA00022692"/>
    </source>
</evidence>
<dbReference type="CDD" id="cd06261">
    <property type="entry name" value="TM_PBP2"/>
    <property type="match status" value="1"/>
</dbReference>
<evidence type="ECO:0000259" key="8">
    <source>
        <dbReference type="PROSITE" id="PS50928"/>
    </source>
</evidence>
<dbReference type="STRING" id="218821.SAMN05421837_11621"/>
<evidence type="ECO:0000256" key="5">
    <source>
        <dbReference type="ARBA" id="ARBA00022989"/>
    </source>
</evidence>
<feature type="transmembrane region" description="Helical" evidence="7">
    <location>
        <begin position="38"/>
        <end position="66"/>
    </location>
</feature>
<keyword evidence="6 7" id="KW-0472">Membrane</keyword>
<feature type="transmembrane region" description="Helical" evidence="7">
    <location>
        <begin position="236"/>
        <end position="255"/>
    </location>
</feature>
<keyword evidence="10" id="KW-1185">Reference proteome</keyword>
<feature type="transmembrane region" description="Helical" evidence="7">
    <location>
        <begin position="101"/>
        <end position="124"/>
    </location>
</feature>
<dbReference type="InterPro" id="IPR051393">
    <property type="entry name" value="ABC_transporter_permease"/>
</dbReference>
<dbReference type="SUPFAM" id="SSF161098">
    <property type="entry name" value="MetI-like"/>
    <property type="match status" value="1"/>
</dbReference>
<name>A0A1H5RHJ3_9PSEU</name>
<dbReference type="InterPro" id="IPR035906">
    <property type="entry name" value="MetI-like_sf"/>
</dbReference>
<keyword evidence="5 7" id="KW-1133">Transmembrane helix</keyword>
<feature type="domain" description="ABC transmembrane type-1" evidence="8">
    <location>
        <begin position="99"/>
        <end position="312"/>
    </location>
</feature>
<accession>A0A1H5RHJ3</accession>
<evidence type="ECO:0000313" key="9">
    <source>
        <dbReference type="EMBL" id="SEF37845.1"/>
    </source>
</evidence>
<dbReference type="AlphaFoldDB" id="A0A1H5RHJ3"/>
<reference evidence="10" key="1">
    <citation type="submission" date="2016-10" db="EMBL/GenBank/DDBJ databases">
        <authorList>
            <person name="Varghese N."/>
            <person name="Submissions S."/>
        </authorList>
    </citation>
    <scope>NUCLEOTIDE SEQUENCE [LARGE SCALE GENOMIC DNA]</scope>
    <source>
        <strain evidence="10">DSM 44654</strain>
    </source>
</reference>
<dbReference type="EMBL" id="FNUJ01000016">
    <property type="protein sequence ID" value="SEF37845.1"/>
    <property type="molecule type" value="Genomic_DNA"/>
</dbReference>
<gene>
    <name evidence="9" type="ORF">SAMN05421837_11621</name>
</gene>
<dbReference type="PROSITE" id="PS50928">
    <property type="entry name" value="ABC_TM1"/>
    <property type="match status" value="1"/>
</dbReference>
<proteinExistence type="inferred from homology"/>
<dbReference type="GO" id="GO:0055085">
    <property type="term" value="P:transmembrane transport"/>
    <property type="evidence" value="ECO:0007669"/>
    <property type="project" value="InterPro"/>
</dbReference>
<dbReference type="PANTHER" id="PTHR30193">
    <property type="entry name" value="ABC TRANSPORTER PERMEASE PROTEIN"/>
    <property type="match status" value="1"/>
</dbReference>
<evidence type="ECO:0000256" key="1">
    <source>
        <dbReference type="ARBA" id="ARBA00004651"/>
    </source>
</evidence>
<feature type="transmembrane region" description="Helical" evidence="7">
    <location>
        <begin position="184"/>
        <end position="207"/>
    </location>
</feature>
<keyword evidence="2 7" id="KW-0813">Transport</keyword>
<dbReference type="Pfam" id="PF00528">
    <property type="entry name" value="BPD_transp_1"/>
    <property type="match status" value="1"/>
</dbReference>
<evidence type="ECO:0000256" key="7">
    <source>
        <dbReference type="RuleBase" id="RU363032"/>
    </source>
</evidence>
<dbReference type="Proteomes" id="UP000198878">
    <property type="component" value="Unassembled WGS sequence"/>
</dbReference>
<keyword evidence="9" id="KW-0762">Sugar transport</keyword>
<comment type="subcellular location">
    <subcellularLocation>
        <location evidence="1 7">Cell membrane</location>
        <topology evidence="1 7">Multi-pass membrane protein</topology>
    </subcellularLocation>
</comment>
<dbReference type="RefSeq" id="WP_091390401.1">
    <property type="nucleotide sequence ID" value="NZ_FNUJ01000016.1"/>
</dbReference>
<protein>
    <submittedName>
        <fullName evidence="9">Multiple sugar transport system permease protein</fullName>
    </submittedName>
</protein>
<evidence type="ECO:0000256" key="2">
    <source>
        <dbReference type="ARBA" id="ARBA00022448"/>
    </source>
</evidence>
<evidence type="ECO:0000256" key="6">
    <source>
        <dbReference type="ARBA" id="ARBA00023136"/>
    </source>
</evidence>
<feature type="transmembrane region" description="Helical" evidence="7">
    <location>
        <begin position="294"/>
        <end position="316"/>
    </location>
</feature>
<feature type="transmembrane region" description="Helical" evidence="7">
    <location>
        <begin position="136"/>
        <end position="156"/>
    </location>
</feature>
<comment type="similarity">
    <text evidence="7">Belongs to the binding-protein-dependent transport system permease family.</text>
</comment>